<organism evidence="2 3">
    <name type="scientific">Chryseobacterium viscerum</name>
    <dbReference type="NCBI Taxonomy" id="1037377"/>
    <lineage>
        <taxon>Bacteria</taxon>
        <taxon>Pseudomonadati</taxon>
        <taxon>Bacteroidota</taxon>
        <taxon>Flavobacteriia</taxon>
        <taxon>Flavobacteriales</taxon>
        <taxon>Weeksellaceae</taxon>
        <taxon>Chryseobacterium group</taxon>
        <taxon>Chryseobacterium</taxon>
    </lineage>
</organism>
<dbReference type="Proteomes" id="UP000236413">
    <property type="component" value="Unassembled WGS sequence"/>
</dbReference>
<dbReference type="AlphaFoldDB" id="A0A316WRS3"/>
<dbReference type="RefSeq" id="WP_103234082.1">
    <property type="nucleotide sequence ID" value="NZ_PPEG02000002.1"/>
</dbReference>
<gene>
    <name evidence="2" type="ORF">C1634_005770</name>
</gene>
<accession>A0A316WRS3</accession>
<sequence length="118" mass="13842">MNNIYIEKQEKICRKYSQIADFVELDSLIALGKNFNPSLQINGLRHPRTETLNGWYIWSGEDFNPEDFDFFNPSHTHHLLDKASFVIKYLGLPPGNRFLIDSKGYEDVWFDESLLLED</sequence>
<evidence type="ECO:0000259" key="1">
    <source>
        <dbReference type="Pfam" id="PF24719"/>
    </source>
</evidence>
<dbReference type="InterPro" id="IPR056509">
    <property type="entry name" value="Imm33-like"/>
</dbReference>
<comment type="caution">
    <text evidence="2">The sequence shown here is derived from an EMBL/GenBank/DDBJ whole genome shotgun (WGS) entry which is preliminary data.</text>
</comment>
<reference evidence="2 3" key="1">
    <citation type="submission" date="2018-04" db="EMBL/GenBank/DDBJ databases">
        <title>Chryseobacterium oncorhynchi 701B-08T from rainbow trout, and Chryseobacterium viscerum 687B-08T from diseased fish.</title>
        <authorList>
            <person name="Jeong J.-J."/>
            <person name="Lee Y.J."/>
            <person name="Pathiraja D."/>
            <person name="Park B."/>
            <person name="Choi I.-G."/>
            <person name="Kim K.D."/>
        </authorList>
    </citation>
    <scope>NUCLEOTIDE SEQUENCE [LARGE SCALE GENOMIC DNA]</scope>
    <source>
        <strain evidence="2 3">687B-08</strain>
    </source>
</reference>
<evidence type="ECO:0000313" key="2">
    <source>
        <dbReference type="EMBL" id="PWN64101.1"/>
    </source>
</evidence>
<feature type="domain" description="Imm33-like" evidence="1">
    <location>
        <begin position="8"/>
        <end position="111"/>
    </location>
</feature>
<proteinExistence type="predicted"/>
<protein>
    <recommendedName>
        <fullName evidence="1">Imm33-like domain-containing protein</fullName>
    </recommendedName>
</protein>
<dbReference type="Pfam" id="PF24719">
    <property type="entry name" value="Imm33-like"/>
    <property type="match status" value="1"/>
</dbReference>
<dbReference type="EMBL" id="PPEG02000002">
    <property type="protein sequence ID" value="PWN64101.1"/>
    <property type="molecule type" value="Genomic_DNA"/>
</dbReference>
<evidence type="ECO:0000313" key="3">
    <source>
        <dbReference type="Proteomes" id="UP000236413"/>
    </source>
</evidence>
<name>A0A316WRS3_9FLAO</name>